<dbReference type="InterPro" id="IPR009057">
    <property type="entry name" value="Homeodomain-like_sf"/>
</dbReference>
<reference evidence="9" key="1">
    <citation type="submission" date="2023-05" db="EMBL/GenBank/DDBJ databases">
        <authorList>
            <person name="Huff M."/>
        </authorList>
    </citation>
    <scope>NUCLEOTIDE SEQUENCE</scope>
</reference>
<dbReference type="InterPro" id="IPR044676">
    <property type="entry name" value="EOBI/EOBII-like_plant"/>
</dbReference>
<protein>
    <submittedName>
        <fullName evidence="9">Uncharacterized protein</fullName>
    </submittedName>
</protein>
<dbReference type="InterPro" id="IPR017930">
    <property type="entry name" value="Myb_dom"/>
</dbReference>
<dbReference type="InterPro" id="IPR001005">
    <property type="entry name" value="SANT/Myb"/>
</dbReference>
<dbReference type="Proteomes" id="UP000834106">
    <property type="component" value="Chromosome 20"/>
</dbReference>
<dbReference type="PROSITE" id="PS50090">
    <property type="entry name" value="MYB_LIKE"/>
    <property type="match status" value="1"/>
</dbReference>
<feature type="domain" description="Myb-like" evidence="7">
    <location>
        <begin position="40"/>
        <end position="71"/>
    </location>
</feature>
<dbReference type="GO" id="GO:0005634">
    <property type="term" value="C:nucleus"/>
    <property type="evidence" value="ECO:0007669"/>
    <property type="project" value="UniProtKB-SubCell"/>
</dbReference>
<dbReference type="Pfam" id="PF00249">
    <property type="entry name" value="Myb_DNA-binding"/>
    <property type="match status" value="1"/>
</dbReference>
<evidence type="ECO:0000256" key="6">
    <source>
        <dbReference type="ARBA" id="ARBA00023242"/>
    </source>
</evidence>
<evidence type="ECO:0000313" key="10">
    <source>
        <dbReference type="Proteomes" id="UP000834106"/>
    </source>
</evidence>
<keyword evidence="2" id="KW-0677">Repeat</keyword>
<name>A0AAD2AA70_9LAMI</name>
<dbReference type="SUPFAM" id="SSF46689">
    <property type="entry name" value="Homeodomain-like"/>
    <property type="match status" value="1"/>
</dbReference>
<accession>A0AAD2AA70</accession>
<keyword evidence="10" id="KW-1185">Reference proteome</keyword>
<evidence type="ECO:0000313" key="9">
    <source>
        <dbReference type="EMBL" id="CAI9784430.1"/>
    </source>
</evidence>
<keyword evidence="4" id="KW-0238">DNA-binding</keyword>
<keyword evidence="5" id="KW-0804">Transcription</keyword>
<evidence type="ECO:0000256" key="2">
    <source>
        <dbReference type="ARBA" id="ARBA00022737"/>
    </source>
</evidence>
<dbReference type="PROSITE" id="PS51294">
    <property type="entry name" value="HTH_MYB"/>
    <property type="match status" value="1"/>
</dbReference>
<dbReference type="GO" id="GO:0043565">
    <property type="term" value="F:sequence-specific DNA binding"/>
    <property type="evidence" value="ECO:0007669"/>
    <property type="project" value="InterPro"/>
</dbReference>
<dbReference type="PANTHER" id="PTHR45675">
    <property type="entry name" value="MYB TRANSCRIPTION FACTOR-RELATED-RELATED"/>
    <property type="match status" value="1"/>
</dbReference>
<evidence type="ECO:0000256" key="5">
    <source>
        <dbReference type="ARBA" id="ARBA00023163"/>
    </source>
</evidence>
<organism evidence="9 10">
    <name type="scientific">Fraxinus pennsylvanica</name>
    <dbReference type="NCBI Taxonomy" id="56036"/>
    <lineage>
        <taxon>Eukaryota</taxon>
        <taxon>Viridiplantae</taxon>
        <taxon>Streptophyta</taxon>
        <taxon>Embryophyta</taxon>
        <taxon>Tracheophyta</taxon>
        <taxon>Spermatophyta</taxon>
        <taxon>Magnoliopsida</taxon>
        <taxon>eudicotyledons</taxon>
        <taxon>Gunneridae</taxon>
        <taxon>Pentapetalae</taxon>
        <taxon>asterids</taxon>
        <taxon>lamiids</taxon>
        <taxon>Lamiales</taxon>
        <taxon>Oleaceae</taxon>
        <taxon>Oleeae</taxon>
        <taxon>Fraxinus</taxon>
    </lineage>
</organism>
<keyword evidence="6" id="KW-0539">Nucleus</keyword>
<dbReference type="GO" id="GO:0003700">
    <property type="term" value="F:DNA-binding transcription factor activity"/>
    <property type="evidence" value="ECO:0007669"/>
    <property type="project" value="InterPro"/>
</dbReference>
<evidence type="ECO:0000256" key="4">
    <source>
        <dbReference type="ARBA" id="ARBA00023125"/>
    </source>
</evidence>
<keyword evidence="3" id="KW-0805">Transcription regulation</keyword>
<proteinExistence type="predicted"/>
<dbReference type="AlphaFoldDB" id="A0AAD2AA70"/>
<feature type="domain" description="HTH myb-type" evidence="8">
    <location>
        <begin position="48"/>
        <end position="75"/>
    </location>
</feature>
<gene>
    <name evidence="9" type="ORF">FPE_LOCUS31860</name>
</gene>
<dbReference type="CDD" id="cd00167">
    <property type="entry name" value="SANT"/>
    <property type="match status" value="1"/>
</dbReference>
<comment type="subcellular location">
    <subcellularLocation>
        <location evidence="1">Nucleus</location>
    </subcellularLocation>
</comment>
<evidence type="ECO:0000256" key="3">
    <source>
        <dbReference type="ARBA" id="ARBA00023015"/>
    </source>
</evidence>
<evidence type="ECO:0000259" key="8">
    <source>
        <dbReference type="PROSITE" id="PS51294"/>
    </source>
</evidence>
<evidence type="ECO:0000259" key="7">
    <source>
        <dbReference type="PROSITE" id="PS50090"/>
    </source>
</evidence>
<evidence type="ECO:0000256" key="1">
    <source>
        <dbReference type="ARBA" id="ARBA00004123"/>
    </source>
</evidence>
<dbReference type="Gene3D" id="1.10.10.60">
    <property type="entry name" value="Homeodomain-like"/>
    <property type="match status" value="1"/>
</dbReference>
<sequence>MGSFSAPRVLQSAMGFSKMWEELQTAAGELSQAWSETGELQQRGRGLWSAIAAELPRRTDNDIKNYWHSHVSKKNKRIVAQTRVMEQQPYEPSTLLQLIHEDQSNPISPHLTTLMQLDQNDVVEAESSCLQDLKNSVPSLNNPDTTSWDLAVGNFWTEPFLADTSLK</sequence>
<dbReference type="EMBL" id="OU503055">
    <property type="protein sequence ID" value="CAI9784430.1"/>
    <property type="molecule type" value="Genomic_DNA"/>
</dbReference>